<reference evidence="2 3" key="1">
    <citation type="journal article" date="2013" name="PLoS ONE">
        <title>Genome-Wide Relatedness of Treponema pedis, from Gingiva and Necrotic Skin Lesions of Pigs, with the Human Oral Pathogen Treponema denticola.</title>
        <authorList>
            <person name="Svartstrom O."/>
            <person name="Mushtaq M."/>
            <person name="Pringle M."/>
            <person name="Segerman B."/>
        </authorList>
    </citation>
    <scope>NUCLEOTIDE SEQUENCE [LARGE SCALE GENOMIC DNA]</scope>
    <source>
        <strain evidence="2">T A4</strain>
    </source>
</reference>
<gene>
    <name evidence="2" type="ORF">TPE_2181</name>
</gene>
<feature type="region of interest" description="Disordered" evidence="1">
    <location>
        <begin position="17"/>
        <end position="37"/>
    </location>
</feature>
<dbReference type="KEGG" id="tped:TPE_2181"/>
<accession>S5ZWB2</accession>
<dbReference type="Proteomes" id="UP000015620">
    <property type="component" value="Chromosome"/>
</dbReference>
<protein>
    <submittedName>
        <fullName evidence="2">Uncharacterized protein</fullName>
    </submittedName>
</protein>
<sequence>MCKIYYMKSTRSPIDINTEINIIPPPPPPEGNRQMFN</sequence>
<evidence type="ECO:0000313" key="3">
    <source>
        <dbReference type="Proteomes" id="UP000015620"/>
    </source>
</evidence>
<name>S5ZWB2_9SPIR</name>
<evidence type="ECO:0000256" key="1">
    <source>
        <dbReference type="SAM" id="MobiDB-lite"/>
    </source>
</evidence>
<dbReference type="EMBL" id="CP004120">
    <property type="protein sequence ID" value="AGT44655.1"/>
    <property type="molecule type" value="Genomic_DNA"/>
</dbReference>
<dbReference type="PATRIC" id="fig|1291379.3.peg.2153"/>
<evidence type="ECO:0000313" key="2">
    <source>
        <dbReference type="EMBL" id="AGT44655.1"/>
    </source>
</evidence>
<dbReference type="AlphaFoldDB" id="S5ZWB2"/>
<keyword evidence="3" id="KW-1185">Reference proteome</keyword>
<organism evidence="2 3">
    <name type="scientific">Treponema pedis str. T A4</name>
    <dbReference type="NCBI Taxonomy" id="1291379"/>
    <lineage>
        <taxon>Bacteria</taxon>
        <taxon>Pseudomonadati</taxon>
        <taxon>Spirochaetota</taxon>
        <taxon>Spirochaetia</taxon>
        <taxon>Spirochaetales</taxon>
        <taxon>Treponemataceae</taxon>
        <taxon>Treponema</taxon>
    </lineage>
</organism>
<dbReference type="HOGENOM" id="CLU_3349923_0_0_12"/>
<proteinExistence type="predicted"/>